<dbReference type="PANTHER" id="PTHR45266">
    <property type="entry name" value="OXALOACETATE DECARBOXYLASE ALPHA CHAIN"/>
    <property type="match status" value="1"/>
</dbReference>
<evidence type="ECO:0000256" key="2">
    <source>
        <dbReference type="SAM" id="MobiDB-lite"/>
    </source>
</evidence>
<dbReference type="CDD" id="cd06850">
    <property type="entry name" value="biotinyl_domain"/>
    <property type="match status" value="1"/>
</dbReference>
<gene>
    <name evidence="4" type="primary">cfiA</name>
    <name evidence="4" type="ORF">V7x_09740</name>
</gene>
<dbReference type="InterPro" id="IPR050709">
    <property type="entry name" value="Biotin_Carboxyl_Carrier/Decarb"/>
</dbReference>
<evidence type="ECO:0000259" key="3">
    <source>
        <dbReference type="PROSITE" id="PS50968"/>
    </source>
</evidence>
<dbReference type="Pfam" id="PF00364">
    <property type="entry name" value="Biotin_lipoyl"/>
    <property type="match status" value="1"/>
</dbReference>
<dbReference type="InterPro" id="IPR000089">
    <property type="entry name" value="Biotin_lipoyl"/>
</dbReference>
<proteinExistence type="predicted"/>
<dbReference type="Gene3D" id="2.40.50.100">
    <property type="match status" value="1"/>
</dbReference>
<dbReference type="PROSITE" id="PS50968">
    <property type="entry name" value="BIOTINYL_LIPOYL"/>
    <property type="match status" value="1"/>
</dbReference>
<dbReference type="EC" id="6.4.1.7" evidence="4"/>
<dbReference type="GO" id="GO:0034029">
    <property type="term" value="F:2-oxoglutarate carboxylase activity"/>
    <property type="evidence" value="ECO:0007669"/>
    <property type="project" value="UniProtKB-EC"/>
</dbReference>
<dbReference type="AlphaFoldDB" id="A0A5C6FQM4"/>
<protein>
    <submittedName>
        <fullName evidence="4">2-oxoglutarate carboxylase large subunit</fullName>
        <ecNumber evidence="4">6.4.1.7</ecNumber>
    </submittedName>
</protein>
<dbReference type="Proteomes" id="UP000316476">
    <property type="component" value="Unassembled WGS sequence"/>
</dbReference>
<evidence type="ECO:0000256" key="1">
    <source>
        <dbReference type="ARBA" id="ARBA00023267"/>
    </source>
</evidence>
<sequence>MKLKIKIDGDVYEVEVDVAEEESPQPGFVPASESYQAPGVAPPAAPPSGGGGGQVVEDESKVCRSPVSGVVIRVPVEVGEEIEQDQELMVLEAMKMETVITAPIAGKIAKLNAEVGGSVKANDVLIEFE</sequence>
<name>A0A5C6FQM4_9PLAN</name>
<dbReference type="EMBL" id="SJPZ01000001">
    <property type="protein sequence ID" value="TWU65427.1"/>
    <property type="molecule type" value="Genomic_DNA"/>
</dbReference>
<dbReference type="PROSITE" id="PS00188">
    <property type="entry name" value="BIOTIN"/>
    <property type="match status" value="1"/>
</dbReference>
<evidence type="ECO:0000313" key="5">
    <source>
        <dbReference type="Proteomes" id="UP000316476"/>
    </source>
</evidence>
<accession>A0A5C6FQM4</accession>
<dbReference type="InterPro" id="IPR011053">
    <property type="entry name" value="Single_hybrid_motif"/>
</dbReference>
<dbReference type="FunFam" id="2.40.50.100:FF:000003">
    <property type="entry name" value="Acetyl-CoA carboxylase biotin carboxyl carrier protein"/>
    <property type="match status" value="1"/>
</dbReference>
<dbReference type="PANTHER" id="PTHR45266:SF3">
    <property type="entry name" value="OXALOACETATE DECARBOXYLASE ALPHA CHAIN"/>
    <property type="match status" value="1"/>
</dbReference>
<organism evidence="4 5">
    <name type="scientific">Crateriforma conspicua</name>
    <dbReference type="NCBI Taxonomy" id="2527996"/>
    <lineage>
        <taxon>Bacteria</taxon>
        <taxon>Pseudomonadati</taxon>
        <taxon>Planctomycetota</taxon>
        <taxon>Planctomycetia</taxon>
        <taxon>Planctomycetales</taxon>
        <taxon>Planctomycetaceae</taxon>
        <taxon>Crateriforma</taxon>
    </lineage>
</organism>
<comment type="caution">
    <text evidence="4">The sequence shown here is derived from an EMBL/GenBank/DDBJ whole genome shotgun (WGS) entry which is preliminary data.</text>
</comment>
<keyword evidence="1" id="KW-0092">Biotin</keyword>
<feature type="region of interest" description="Disordered" evidence="2">
    <location>
        <begin position="20"/>
        <end position="61"/>
    </location>
</feature>
<feature type="domain" description="Lipoyl-binding" evidence="3">
    <location>
        <begin position="53"/>
        <end position="129"/>
    </location>
</feature>
<dbReference type="SUPFAM" id="SSF51230">
    <property type="entry name" value="Single hybrid motif"/>
    <property type="match status" value="1"/>
</dbReference>
<evidence type="ECO:0000313" key="4">
    <source>
        <dbReference type="EMBL" id="TWU65427.1"/>
    </source>
</evidence>
<keyword evidence="4" id="KW-0436">Ligase</keyword>
<dbReference type="OrthoDB" id="9760256at2"/>
<dbReference type="RefSeq" id="WP_146411434.1">
    <property type="nucleotide sequence ID" value="NZ_SJPZ01000001.1"/>
</dbReference>
<dbReference type="InterPro" id="IPR001882">
    <property type="entry name" value="Biotin_BS"/>
</dbReference>
<reference evidence="4 5" key="1">
    <citation type="submission" date="2019-02" db="EMBL/GenBank/DDBJ databases">
        <title>Deep-cultivation of Planctomycetes and their phenomic and genomic characterization uncovers novel biology.</title>
        <authorList>
            <person name="Wiegand S."/>
            <person name="Jogler M."/>
            <person name="Boedeker C."/>
            <person name="Pinto D."/>
            <person name="Vollmers J."/>
            <person name="Rivas-Marin E."/>
            <person name="Kohn T."/>
            <person name="Peeters S.H."/>
            <person name="Heuer A."/>
            <person name="Rast P."/>
            <person name="Oberbeckmann S."/>
            <person name="Bunk B."/>
            <person name="Jeske O."/>
            <person name="Meyerdierks A."/>
            <person name="Storesund J.E."/>
            <person name="Kallscheuer N."/>
            <person name="Luecker S."/>
            <person name="Lage O.M."/>
            <person name="Pohl T."/>
            <person name="Merkel B.J."/>
            <person name="Hornburger P."/>
            <person name="Mueller R.-W."/>
            <person name="Bruemmer F."/>
            <person name="Labrenz M."/>
            <person name="Spormann A.M."/>
            <person name="Op Den Camp H."/>
            <person name="Overmann J."/>
            <person name="Amann R."/>
            <person name="Jetten M.S.M."/>
            <person name="Mascher T."/>
            <person name="Medema M.H."/>
            <person name="Devos D.P."/>
            <person name="Kaster A.-K."/>
            <person name="Ovreas L."/>
            <person name="Rohde M."/>
            <person name="Galperin M.Y."/>
            <person name="Jogler C."/>
        </authorList>
    </citation>
    <scope>NUCLEOTIDE SEQUENCE [LARGE SCALE GENOMIC DNA]</scope>
    <source>
        <strain evidence="4 5">V7</strain>
    </source>
</reference>